<dbReference type="GO" id="GO:0097431">
    <property type="term" value="C:mitotic spindle pole"/>
    <property type="evidence" value="ECO:0007669"/>
    <property type="project" value="TreeGrafter"/>
</dbReference>
<evidence type="ECO:0000313" key="6">
    <source>
        <dbReference type="EMBL" id="KAG1801892.1"/>
    </source>
</evidence>
<evidence type="ECO:0000256" key="3">
    <source>
        <dbReference type="SAM" id="Coils"/>
    </source>
</evidence>
<dbReference type="GO" id="GO:0000132">
    <property type="term" value="P:establishment of mitotic spindle orientation"/>
    <property type="evidence" value="ECO:0007669"/>
    <property type="project" value="TreeGrafter"/>
</dbReference>
<proteinExistence type="predicted"/>
<dbReference type="InterPro" id="IPR012943">
    <property type="entry name" value="Cnn_1N"/>
</dbReference>
<feature type="non-terminal residue" evidence="6">
    <location>
        <position position="90"/>
    </location>
</feature>
<dbReference type="GO" id="GO:0005815">
    <property type="term" value="C:microtubule organizing center"/>
    <property type="evidence" value="ECO:0007669"/>
    <property type="project" value="InterPro"/>
</dbReference>
<accession>A0A9P7DSE8</accession>
<dbReference type="GO" id="GO:0008017">
    <property type="term" value="F:microtubule binding"/>
    <property type="evidence" value="ECO:0007669"/>
    <property type="project" value="TreeGrafter"/>
</dbReference>
<dbReference type="Pfam" id="PF07989">
    <property type="entry name" value="Cnn_1N"/>
    <property type="match status" value="1"/>
</dbReference>
<dbReference type="InterPro" id="IPR042791">
    <property type="entry name" value="CDK5RAP2"/>
</dbReference>
<keyword evidence="3" id="KW-0175">Coiled coil</keyword>
<feature type="domain" description="Centrosomin N-terminal motif 1" evidence="5">
    <location>
        <begin position="18"/>
        <end position="90"/>
    </location>
</feature>
<feature type="region of interest" description="Disordered" evidence="4">
    <location>
        <begin position="1"/>
        <end position="20"/>
    </location>
</feature>
<dbReference type="GO" id="GO:0035371">
    <property type="term" value="C:microtubule plus-end"/>
    <property type="evidence" value="ECO:0007669"/>
    <property type="project" value="TreeGrafter"/>
</dbReference>
<evidence type="ECO:0000259" key="5">
    <source>
        <dbReference type="Pfam" id="PF07989"/>
    </source>
</evidence>
<dbReference type="GO" id="GO:0001578">
    <property type="term" value="P:microtubule bundle formation"/>
    <property type="evidence" value="ECO:0007669"/>
    <property type="project" value="TreeGrafter"/>
</dbReference>
<sequence length="90" mass="10401">RARRPRQSAPGGKGAALSLRDQEKHIDSLKKENFNIKLRVHFLEERLAQLAPDQIDAALKQNINLKIEVQQRGLEIKKLKKLVLELEREL</sequence>
<organism evidence="6 8">
    <name type="scientific">Suillus subaureus</name>
    <dbReference type="NCBI Taxonomy" id="48587"/>
    <lineage>
        <taxon>Eukaryota</taxon>
        <taxon>Fungi</taxon>
        <taxon>Dikarya</taxon>
        <taxon>Basidiomycota</taxon>
        <taxon>Agaricomycotina</taxon>
        <taxon>Agaricomycetes</taxon>
        <taxon>Agaricomycetidae</taxon>
        <taxon>Boletales</taxon>
        <taxon>Suillineae</taxon>
        <taxon>Suillaceae</taxon>
        <taxon>Suillus</taxon>
    </lineage>
</organism>
<dbReference type="EMBL" id="JABBWG010000076">
    <property type="protein sequence ID" value="KAG1802567.1"/>
    <property type="molecule type" value="Genomic_DNA"/>
</dbReference>
<evidence type="ECO:0000256" key="2">
    <source>
        <dbReference type="ARBA" id="ARBA00022490"/>
    </source>
</evidence>
<reference evidence="6" key="1">
    <citation type="journal article" date="2020" name="New Phytol.">
        <title>Comparative genomics reveals dynamic genome evolution in host specialist ectomycorrhizal fungi.</title>
        <authorList>
            <person name="Lofgren L.A."/>
            <person name="Nguyen N.H."/>
            <person name="Vilgalys R."/>
            <person name="Ruytinx J."/>
            <person name="Liao H.L."/>
            <person name="Branco S."/>
            <person name="Kuo A."/>
            <person name="LaButti K."/>
            <person name="Lipzen A."/>
            <person name="Andreopoulos W."/>
            <person name="Pangilinan J."/>
            <person name="Riley R."/>
            <person name="Hundley H."/>
            <person name="Na H."/>
            <person name="Barry K."/>
            <person name="Grigoriev I.V."/>
            <person name="Stajich J.E."/>
            <person name="Kennedy P.G."/>
        </authorList>
    </citation>
    <scope>NUCLEOTIDE SEQUENCE</scope>
    <source>
        <strain evidence="6">MN1</strain>
    </source>
</reference>
<feature type="coiled-coil region" evidence="3">
    <location>
        <begin position="26"/>
        <end position="89"/>
    </location>
</feature>
<keyword evidence="2" id="KW-0963">Cytoplasm</keyword>
<gene>
    <name evidence="6" type="ORF">BJ212DRAFT_1235785</name>
    <name evidence="7" type="ORF">BJ212DRAFT_1238976</name>
</gene>
<dbReference type="GeneID" id="64623551"/>
<dbReference type="EMBL" id="JABBWG010000087">
    <property type="protein sequence ID" value="KAG1801892.1"/>
    <property type="molecule type" value="Genomic_DNA"/>
</dbReference>
<feature type="non-terminal residue" evidence="6">
    <location>
        <position position="1"/>
    </location>
</feature>
<keyword evidence="8" id="KW-1185">Reference proteome</keyword>
<dbReference type="OrthoDB" id="10255000at2759"/>
<comment type="subcellular location">
    <subcellularLocation>
        <location evidence="1">Cytoplasm</location>
    </subcellularLocation>
</comment>
<dbReference type="GO" id="GO:0007059">
    <property type="term" value="P:chromosome segregation"/>
    <property type="evidence" value="ECO:0007669"/>
    <property type="project" value="TreeGrafter"/>
</dbReference>
<dbReference type="PANTHER" id="PTHR46930:SF1">
    <property type="entry name" value="CDK5 REGULATORY SUBUNIT-ASSOCIATED PROTEIN 2"/>
    <property type="match status" value="1"/>
</dbReference>
<evidence type="ECO:0000256" key="1">
    <source>
        <dbReference type="ARBA" id="ARBA00004496"/>
    </source>
</evidence>
<name>A0A9P7DSE8_9AGAM</name>
<dbReference type="GO" id="GO:0043015">
    <property type="term" value="F:gamma-tubulin binding"/>
    <property type="evidence" value="ECO:0007669"/>
    <property type="project" value="TreeGrafter"/>
</dbReference>
<evidence type="ECO:0000256" key="4">
    <source>
        <dbReference type="SAM" id="MobiDB-lite"/>
    </source>
</evidence>
<dbReference type="AlphaFoldDB" id="A0A9P7DSE8"/>
<dbReference type="GO" id="GO:0090266">
    <property type="term" value="P:regulation of mitotic cell cycle spindle assembly checkpoint"/>
    <property type="evidence" value="ECO:0007669"/>
    <property type="project" value="TreeGrafter"/>
</dbReference>
<protein>
    <submittedName>
        <fullName evidence="6">Microtubule associated-domain-containing protein</fullName>
    </submittedName>
</protein>
<dbReference type="Proteomes" id="UP000807769">
    <property type="component" value="Unassembled WGS sequence"/>
</dbReference>
<comment type="caution">
    <text evidence="6">The sequence shown here is derived from an EMBL/GenBank/DDBJ whole genome shotgun (WGS) entry which is preliminary data.</text>
</comment>
<evidence type="ECO:0000313" key="7">
    <source>
        <dbReference type="EMBL" id="KAG1802567.1"/>
    </source>
</evidence>
<dbReference type="PANTHER" id="PTHR46930">
    <property type="entry name" value="CDK5 REGULATORY SUBUNIT-ASSOCIATED PROTEIN 2"/>
    <property type="match status" value="1"/>
</dbReference>
<evidence type="ECO:0000313" key="8">
    <source>
        <dbReference type="Proteomes" id="UP000807769"/>
    </source>
</evidence>
<dbReference type="RefSeq" id="XP_041186160.1">
    <property type="nucleotide sequence ID" value="XM_041329534.1"/>
</dbReference>
<dbReference type="GO" id="GO:0005737">
    <property type="term" value="C:cytoplasm"/>
    <property type="evidence" value="ECO:0007669"/>
    <property type="project" value="UniProtKB-SubCell"/>
</dbReference>